<dbReference type="Pfam" id="PF04777">
    <property type="entry name" value="Evr1_Alr"/>
    <property type="match status" value="1"/>
</dbReference>
<dbReference type="CDD" id="cd02961">
    <property type="entry name" value="PDI_a_family"/>
    <property type="match status" value="1"/>
</dbReference>
<dbReference type="EMBL" id="JALLPJ020000309">
    <property type="protein sequence ID" value="KAL3795840.1"/>
    <property type="molecule type" value="Genomic_DNA"/>
</dbReference>
<dbReference type="InterPro" id="IPR039798">
    <property type="entry name" value="Sulfhydryl_oxidase"/>
</dbReference>
<evidence type="ECO:0000256" key="4">
    <source>
        <dbReference type="ARBA" id="ARBA00022827"/>
    </source>
</evidence>
<comment type="catalytic activity">
    <reaction evidence="8">
        <text>2 R'C(R)SH + O2 = R'C(R)S-S(R)CR' + H2O2</text>
        <dbReference type="Rhea" id="RHEA:17357"/>
        <dbReference type="ChEBI" id="CHEBI:15379"/>
        <dbReference type="ChEBI" id="CHEBI:16240"/>
        <dbReference type="ChEBI" id="CHEBI:16520"/>
        <dbReference type="ChEBI" id="CHEBI:17412"/>
        <dbReference type="EC" id="1.8.3.2"/>
    </reaction>
</comment>
<dbReference type="SUPFAM" id="SSF69000">
    <property type="entry name" value="FAD-dependent thiol oxidase"/>
    <property type="match status" value="1"/>
</dbReference>
<evidence type="ECO:0000256" key="9">
    <source>
        <dbReference type="SAM" id="MobiDB-lite"/>
    </source>
</evidence>
<keyword evidence="6" id="KW-1015">Disulfide bond</keyword>
<evidence type="ECO:0000256" key="7">
    <source>
        <dbReference type="ARBA" id="ARBA00023180"/>
    </source>
</evidence>
<keyword evidence="4 8" id="KW-0274">FAD</keyword>
<dbReference type="GO" id="GO:0016972">
    <property type="term" value="F:thiol oxidase activity"/>
    <property type="evidence" value="ECO:0007669"/>
    <property type="project" value="UniProtKB-EC"/>
</dbReference>
<dbReference type="PANTHER" id="PTHR22897:SF8">
    <property type="entry name" value="SULFHYDRYL OXIDASE"/>
    <property type="match status" value="1"/>
</dbReference>
<dbReference type="InterPro" id="IPR017905">
    <property type="entry name" value="ERV/ALR_sulphydryl_oxidase"/>
</dbReference>
<keyword evidence="3 10" id="KW-0732">Signal</keyword>
<evidence type="ECO:0000256" key="2">
    <source>
        <dbReference type="ARBA" id="ARBA00022630"/>
    </source>
</evidence>
<dbReference type="Pfam" id="PF00085">
    <property type="entry name" value="Thioredoxin"/>
    <property type="match status" value="1"/>
</dbReference>
<evidence type="ECO:0000313" key="12">
    <source>
        <dbReference type="EMBL" id="KAL3795840.1"/>
    </source>
</evidence>
<evidence type="ECO:0000256" key="8">
    <source>
        <dbReference type="RuleBase" id="RU371123"/>
    </source>
</evidence>
<feature type="domain" description="ERV/ALR sulfhydryl oxidase" evidence="11">
    <location>
        <begin position="306"/>
        <end position="430"/>
    </location>
</feature>
<comment type="cofactor">
    <cofactor evidence="1 8">
        <name>FAD</name>
        <dbReference type="ChEBI" id="CHEBI:57692"/>
    </cofactor>
</comment>
<keyword evidence="2 8" id="KW-0285">Flavoprotein</keyword>
<keyword evidence="5 8" id="KW-0560">Oxidoreductase</keyword>
<sequence>MRLFYILFFIFASPIRGREADDRSRFLYADDPLADIINEYQLHNAPSEDYSGDERKAASKRQPGAEYDEEKHIKPYILKADNNGPRIVQFYSPWSGHCQSYKSKFIDIAKETNLRTAEGQPEITFHAISCSVYHWVCVQNNIKGFPTLLAFKANSAEPQLLKDPSPDDIAKAVGVTLNSPDQDYARTRNDDAFRPVDILGASMDGMVRTKDAVFVDAALSFIHALKTEIFTTENPHLIWEQRETFSDWIDLLYWALPPTWILHTLINDLRNNIEAVMKSKENLLHIVDKHIDVVTGGRTSWSHQCSRGKEGQGYSCGLWSLFHILSIGVIERHRAVLGARDQITTSFVAKTLRDYIENFFGCESCQQYFIGMYDHCGFNHCKRFKQPKKLPPPESWNQLALWLFEVHNDVNLKVLEAEASRKGRALSKQKKEESAWPSTELCLDCKDRRGKWNSDAVLTHLKKQYWPGGVQNFRYIVLKKKVTTDDESSWLTELIENSVFVALCAGIVIWCSRKQYVSFTGRHKKYEQDYV</sequence>
<feature type="region of interest" description="Disordered" evidence="9">
    <location>
        <begin position="45"/>
        <end position="68"/>
    </location>
</feature>
<dbReference type="PROSITE" id="PS51324">
    <property type="entry name" value="ERV_ALR"/>
    <property type="match status" value="1"/>
</dbReference>
<feature type="chain" id="PRO_5044807068" description="Sulfhydryl oxidase" evidence="10">
    <location>
        <begin position="18"/>
        <end position="531"/>
    </location>
</feature>
<keyword evidence="13" id="KW-1185">Reference proteome</keyword>
<dbReference type="Gene3D" id="1.20.120.310">
    <property type="entry name" value="ERV/ALR sulfhydryl oxidase domain"/>
    <property type="match status" value="1"/>
</dbReference>
<evidence type="ECO:0000259" key="11">
    <source>
        <dbReference type="PROSITE" id="PS51324"/>
    </source>
</evidence>
<dbReference type="SUPFAM" id="SSF52833">
    <property type="entry name" value="Thioredoxin-like"/>
    <property type="match status" value="1"/>
</dbReference>
<gene>
    <name evidence="12" type="ORF">ACHAWO_010132</name>
</gene>
<dbReference type="AlphaFoldDB" id="A0ABD3QCE7"/>
<name>A0ABD3QCE7_9STRA</name>
<dbReference type="InterPro" id="IPR036774">
    <property type="entry name" value="ERV/ALR_sulphydryl_oxid_sf"/>
</dbReference>
<proteinExistence type="predicted"/>
<accession>A0ABD3QCE7</accession>
<reference evidence="12 13" key="1">
    <citation type="submission" date="2024-10" db="EMBL/GenBank/DDBJ databases">
        <title>Updated reference genomes for cyclostephanoid diatoms.</title>
        <authorList>
            <person name="Roberts W.R."/>
            <person name="Alverson A.J."/>
        </authorList>
    </citation>
    <scope>NUCLEOTIDE SEQUENCE [LARGE SCALE GENOMIC DNA]</scope>
    <source>
        <strain evidence="12 13">AJA010-31</strain>
    </source>
</reference>
<evidence type="ECO:0000313" key="13">
    <source>
        <dbReference type="Proteomes" id="UP001530400"/>
    </source>
</evidence>
<protein>
    <recommendedName>
        <fullName evidence="8">Sulfhydryl oxidase</fullName>
        <ecNumber evidence="8">1.8.3.2</ecNumber>
    </recommendedName>
</protein>
<organism evidence="12 13">
    <name type="scientific">Cyclotella atomus</name>
    <dbReference type="NCBI Taxonomy" id="382360"/>
    <lineage>
        <taxon>Eukaryota</taxon>
        <taxon>Sar</taxon>
        <taxon>Stramenopiles</taxon>
        <taxon>Ochrophyta</taxon>
        <taxon>Bacillariophyta</taxon>
        <taxon>Coscinodiscophyceae</taxon>
        <taxon>Thalassiosirophycidae</taxon>
        <taxon>Stephanodiscales</taxon>
        <taxon>Stephanodiscaceae</taxon>
        <taxon>Cyclotella</taxon>
    </lineage>
</organism>
<evidence type="ECO:0000256" key="3">
    <source>
        <dbReference type="ARBA" id="ARBA00022729"/>
    </source>
</evidence>
<dbReference type="Proteomes" id="UP001530400">
    <property type="component" value="Unassembled WGS sequence"/>
</dbReference>
<keyword evidence="7" id="KW-0325">Glycoprotein</keyword>
<dbReference type="InterPro" id="IPR013766">
    <property type="entry name" value="Thioredoxin_domain"/>
</dbReference>
<feature type="signal peptide" evidence="10">
    <location>
        <begin position="1"/>
        <end position="17"/>
    </location>
</feature>
<evidence type="ECO:0000256" key="5">
    <source>
        <dbReference type="ARBA" id="ARBA00023002"/>
    </source>
</evidence>
<evidence type="ECO:0000256" key="6">
    <source>
        <dbReference type="ARBA" id="ARBA00023157"/>
    </source>
</evidence>
<evidence type="ECO:0000256" key="1">
    <source>
        <dbReference type="ARBA" id="ARBA00001974"/>
    </source>
</evidence>
<comment type="caution">
    <text evidence="12">The sequence shown here is derived from an EMBL/GenBank/DDBJ whole genome shotgun (WGS) entry which is preliminary data.</text>
</comment>
<dbReference type="InterPro" id="IPR036249">
    <property type="entry name" value="Thioredoxin-like_sf"/>
</dbReference>
<dbReference type="PANTHER" id="PTHR22897">
    <property type="entry name" value="QUIESCIN Q6-RELATED SULFHYDRYL OXIDASE"/>
    <property type="match status" value="1"/>
</dbReference>
<dbReference type="Gene3D" id="3.40.30.10">
    <property type="entry name" value="Glutaredoxin"/>
    <property type="match status" value="1"/>
</dbReference>
<dbReference type="EC" id="1.8.3.2" evidence="8"/>
<evidence type="ECO:0000256" key="10">
    <source>
        <dbReference type="SAM" id="SignalP"/>
    </source>
</evidence>